<evidence type="ECO:0000256" key="2">
    <source>
        <dbReference type="ARBA" id="ARBA00022741"/>
    </source>
</evidence>
<dbReference type="InterPro" id="IPR043938">
    <property type="entry name" value="Ligase_CoA_dom"/>
</dbReference>
<reference evidence="6 7" key="1">
    <citation type="journal article" date="2007" name="Proc. Natl. Acad. Sci. U.S.A.">
        <title>The genome of Syntrophus aciditrophicus: life at the thermodynamic limit of microbial growth.</title>
        <authorList>
            <person name="McInerney M.J."/>
            <person name="Rohlin L."/>
            <person name="Mouttaki H."/>
            <person name="Kim U."/>
            <person name="Krupp R.S."/>
            <person name="Rios-Hernandez L."/>
            <person name="Sieber J."/>
            <person name="Struchtemeyer C.G."/>
            <person name="Bhattacharyya A."/>
            <person name="Campbell J.W."/>
            <person name="Gunsalus R.P."/>
        </authorList>
    </citation>
    <scope>NUCLEOTIDE SEQUENCE [LARGE SCALE GENOMIC DNA]</scope>
    <source>
        <strain evidence="6 7">SB</strain>
    </source>
</reference>
<sequence>MKYFLEPESVAMIGTPRQTGPDTYNGVEMMLRYGYQGRIYPINPKADEICGLRAFPSITEVPETVNLVIISMGRDQVVAAFKECIQSGVKRVMIVSQGFADADPHGEKLQNEIVRLARESGIRVVGPNTLGILNNFRNFSTSFVDLIKPKKIPPVSLIAQTGMIQVASHNLAYHDWGKALDIGNACDVDFVDALEYFGADPETRVIVVHMEGIIRGREFLKAASRISPDKPIIIFKTGRTTAGAKAALSHTASLTGEDEIAEAAFNRAGLIRVKNGSELKDAIRSFIQFEDMEGPRLGVLTPTGAGGIMATDACEDFGLKIAELPEGLPDKLKKGIPDWVHIGNPIDIWPVGMLGGGYSQAYRTALMELLKSPKVDGVLGVTVSVDSPLHKNIDIVEAVAAARRESGSRKPIAMWVYGSGTDDTVERLEPATDNVACFESVERAAQGLSFCYRYHQLRKREISSQRSFPYDHEQAESLLQKGRGRKILLGEDALALLAAFGIHVSRGKIARNWKEIKEAADELSYPLVLKLSGEAFLHKSDWGGVMTGIRNKKELREAFQGMKEKVNDRNPAVKIGFHVQEQVGGKELLVGLKLDAQFGHILACGYGGIYTEVFKDVSRELVPVGRPEAEKMISSLKIYPLLKGVRGEACVDWEGLLETLERVSFLATEVPDIKELDINPLMADASGCVAVDARIVW</sequence>
<proteinExistence type="predicted"/>
<dbReference type="InParanoid" id="Q2LS75"/>
<dbReference type="InterPro" id="IPR032875">
    <property type="entry name" value="Succ_CoA_lig_flav_dom"/>
</dbReference>
<dbReference type="SMART" id="SM00881">
    <property type="entry name" value="CoA_binding"/>
    <property type="match status" value="1"/>
</dbReference>
<dbReference type="InterPro" id="IPR003781">
    <property type="entry name" value="CoA-bd"/>
</dbReference>
<dbReference type="EMBL" id="CP000252">
    <property type="protein sequence ID" value="ABC76933.1"/>
    <property type="molecule type" value="Genomic_DNA"/>
</dbReference>
<dbReference type="eggNOG" id="COG0045">
    <property type="taxonomic scope" value="Bacteria"/>
</dbReference>
<dbReference type="RefSeq" id="WP_011416964.1">
    <property type="nucleotide sequence ID" value="NC_007759.1"/>
</dbReference>
<dbReference type="Proteomes" id="UP000001933">
    <property type="component" value="Chromosome"/>
</dbReference>
<gene>
    <name evidence="6" type="ORF">SYN_02112</name>
</gene>
<dbReference type="InterPro" id="IPR011761">
    <property type="entry name" value="ATP-grasp"/>
</dbReference>
<keyword evidence="1" id="KW-0436">Ligase</keyword>
<dbReference type="SUPFAM" id="SSF52210">
    <property type="entry name" value="Succinyl-CoA synthetase domains"/>
    <property type="match status" value="2"/>
</dbReference>
<dbReference type="Gene3D" id="3.40.50.261">
    <property type="entry name" value="Succinyl-CoA synthetase domains"/>
    <property type="match status" value="2"/>
</dbReference>
<keyword evidence="3 4" id="KW-0067">ATP-binding</keyword>
<dbReference type="KEGG" id="sat:SYN_02112"/>
<name>Q2LS75_SYNAS</name>
<dbReference type="InterPro" id="IPR013815">
    <property type="entry name" value="ATP_grasp_subdomain_1"/>
</dbReference>
<dbReference type="eggNOG" id="COG1042">
    <property type="taxonomic scope" value="Bacteria"/>
</dbReference>
<dbReference type="PROSITE" id="PS50975">
    <property type="entry name" value="ATP_GRASP"/>
    <property type="match status" value="1"/>
</dbReference>
<evidence type="ECO:0000256" key="3">
    <source>
        <dbReference type="ARBA" id="ARBA00022840"/>
    </source>
</evidence>
<dbReference type="SUPFAM" id="SSF56059">
    <property type="entry name" value="Glutathione synthetase ATP-binding domain-like"/>
    <property type="match status" value="1"/>
</dbReference>
<dbReference type="InterPro" id="IPR036291">
    <property type="entry name" value="NAD(P)-bd_dom_sf"/>
</dbReference>
<dbReference type="PANTHER" id="PTHR43334">
    <property type="entry name" value="ACETATE--COA LIGASE [ADP-FORMING]"/>
    <property type="match status" value="1"/>
</dbReference>
<organism evidence="6 7">
    <name type="scientific">Syntrophus aciditrophicus (strain SB)</name>
    <dbReference type="NCBI Taxonomy" id="56780"/>
    <lineage>
        <taxon>Bacteria</taxon>
        <taxon>Pseudomonadati</taxon>
        <taxon>Thermodesulfobacteriota</taxon>
        <taxon>Syntrophia</taxon>
        <taxon>Syntrophales</taxon>
        <taxon>Syntrophaceae</taxon>
        <taxon>Syntrophus</taxon>
    </lineage>
</organism>
<dbReference type="HOGENOM" id="CLU_007415_3_1_7"/>
<dbReference type="Gene3D" id="3.40.50.720">
    <property type="entry name" value="NAD(P)-binding Rossmann-like Domain"/>
    <property type="match status" value="1"/>
</dbReference>
<dbReference type="GO" id="GO:0005524">
    <property type="term" value="F:ATP binding"/>
    <property type="evidence" value="ECO:0007669"/>
    <property type="project" value="UniProtKB-UniRule"/>
</dbReference>
<keyword evidence="7" id="KW-1185">Reference proteome</keyword>
<feature type="domain" description="ATP-grasp" evidence="5">
    <location>
        <begin position="494"/>
        <end position="530"/>
    </location>
</feature>
<dbReference type="Gene3D" id="3.30.1490.20">
    <property type="entry name" value="ATP-grasp fold, A domain"/>
    <property type="match status" value="1"/>
</dbReference>
<dbReference type="InterPro" id="IPR016102">
    <property type="entry name" value="Succinyl-CoA_synth-like"/>
</dbReference>
<dbReference type="Pfam" id="PF13549">
    <property type="entry name" value="ATP-grasp_5"/>
    <property type="match status" value="1"/>
</dbReference>
<dbReference type="PANTHER" id="PTHR43334:SF1">
    <property type="entry name" value="3-HYDROXYPROPIONATE--COA LIGASE [ADP-FORMING]"/>
    <property type="match status" value="1"/>
</dbReference>
<dbReference type="Pfam" id="PF19045">
    <property type="entry name" value="Ligase_CoA_2"/>
    <property type="match status" value="1"/>
</dbReference>
<dbReference type="OrthoDB" id="9807426at2"/>
<evidence type="ECO:0000259" key="5">
    <source>
        <dbReference type="PROSITE" id="PS50975"/>
    </source>
</evidence>
<dbReference type="GO" id="GO:0043758">
    <property type="term" value="F:acetate-CoA ligase (ADP-forming) activity"/>
    <property type="evidence" value="ECO:0007669"/>
    <property type="project" value="InterPro"/>
</dbReference>
<evidence type="ECO:0000313" key="6">
    <source>
        <dbReference type="EMBL" id="ABC76933.1"/>
    </source>
</evidence>
<dbReference type="Pfam" id="PF13607">
    <property type="entry name" value="Succ_CoA_lig"/>
    <property type="match status" value="1"/>
</dbReference>
<keyword evidence="2 4" id="KW-0547">Nucleotide-binding</keyword>
<dbReference type="Pfam" id="PF13380">
    <property type="entry name" value="CoA_binding_2"/>
    <property type="match status" value="1"/>
</dbReference>
<evidence type="ECO:0000313" key="7">
    <source>
        <dbReference type="Proteomes" id="UP000001933"/>
    </source>
</evidence>
<evidence type="ECO:0000256" key="4">
    <source>
        <dbReference type="PROSITE-ProRule" id="PRU00409"/>
    </source>
</evidence>
<accession>Q2LS75</accession>
<dbReference type="AlphaFoldDB" id="Q2LS75"/>
<dbReference type="InterPro" id="IPR051538">
    <property type="entry name" value="Acyl-CoA_Synth/Transferase"/>
</dbReference>
<dbReference type="SUPFAM" id="SSF51735">
    <property type="entry name" value="NAD(P)-binding Rossmann-fold domains"/>
    <property type="match status" value="1"/>
</dbReference>
<evidence type="ECO:0000256" key="1">
    <source>
        <dbReference type="ARBA" id="ARBA00022598"/>
    </source>
</evidence>
<dbReference type="GO" id="GO:0046872">
    <property type="term" value="F:metal ion binding"/>
    <property type="evidence" value="ECO:0007669"/>
    <property type="project" value="InterPro"/>
</dbReference>
<dbReference type="STRING" id="56780.SYN_02112"/>
<protein>
    <submittedName>
        <fullName evidence="6">Acetyl-CoA synthetase beta subunit</fullName>
    </submittedName>
</protein>
<dbReference type="Gene3D" id="3.30.470.20">
    <property type="entry name" value="ATP-grasp fold, B domain"/>
    <property type="match status" value="1"/>
</dbReference>